<dbReference type="InterPro" id="IPR000089">
    <property type="entry name" value="Biotin_lipoyl"/>
</dbReference>
<dbReference type="GO" id="GO:0009249">
    <property type="term" value="P:protein lipoylation"/>
    <property type="evidence" value="ECO:0007669"/>
    <property type="project" value="TreeGrafter"/>
</dbReference>
<dbReference type="AlphaFoldDB" id="A0AA35SVZ8"/>
<evidence type="ECO:0000313" key="4">
    <source>
        <dbReference type="Proteomes" id="UP001174909"/>
    </source>
</evidence>
<proteinExistence type="predicted"/>
<dbReference type="EMBL" id="CASHTH010002825">
    <property type="protein sequence ID" value="CAI8035781.1"/>
    <property type="molecule type" value="Genomic_DNA"/>
</dbReference>
<dbReference type="Gene3D" id="2.40.50.100">
    <property type="match status" value="1"/>
</dbReference>
<dbReference type="GO" id="GO:0005737">
    <property type="term" value="C:cytoplasm"/>
    <property type="evidence" value="ECO:0007669"/>
    <property type="project" value="TreeGrafter"/>
</dbReference>
<feature type="domain" description="Lipoyl-binding" evidence="2">
    <location>
        <begin position="18"/>
        <end position="100"/>
    </location>
</feature>
<evidence type="ECO:0000256" key="1">
    <source>
        <dbReference type="ARBA" id="ARBA00018130"/>
    </source>
</evidence>
<protein>
    <recommendedName>
        <fullName evidence="1">Glycine cleavage system H protein, mitochondrial</fullName>
    </recommendedName>
</protein>
<dbReference type="SUPFAM" id="SSF51230">
    <property type="entry name" value="Single hybrid motif"/>
    <property type="match status" value="1"/>
</dbReference>
<organism evidence="3 4">
    <name type="scientific">Geodia barretti</name>
    <name type="common">Barrett's horny sponge</name>
    <dbReference type="NCBI Taxonomy" id="519541"/>
    <lineage>
        <taxon>Eukaryota</taxon>
        <taxon>Metazoa</taxon>
        <taxon>Porifera</taxon>
        <taxon>Demospongiae</taxon>
        <taxon>Heteroscleromorpha</taxon>
        <taxon>Tetractinellida</taxon>
        <taxon>Astrophorina</taxon>
        <taxon>Geodiidae</taxon>
        <taxon>Geodia</taxon>
    </lineage>
</organism>
<dbReference type="InterPro" id="IPR011053">
    <property type="entry name" value="Single_hybrid_motif"/>
</dbReference>
<gene>
    <name evidence="3" type="ORF">GBAR_LOCUS20062</name>
</gene>
<dbReference type="CDD" id="cd06848">
    <property type="entry name" value="GCS_H"/>
    <property type="match status" value="1"/>
</dbReference>
<evidence type="ECO:0000259" key="2">
    <source>
        <dbReference type="PROSITE" id="PS50968"/>
    </source>
</evidence>
<sequence>KKFTYISQHEWVEVGENDGVVGITERIQLEYGNIIFIELPSGDEYEQDEPLGRVEVTDGNTFPIYAPATGEIKEINTTLEEDPDLINHSPEGDGWICRISIESPRELDVLMDADAYIDYEEEELDNEYMDEEDFYDEDEAYDYINLPQKPSATLPASNRFPILLLRYKGSLCH</sequence>
<dbReference type="InterPro" id="IPR002930">
    <property type="entry name" value="GCV_H"/>
</dbReference>
<dbReference type="GO" id="GO:0019464">
    <property type="term" value="P:glycine decarboxylation via glycine cleavage system"/>
    <property type="evidence" value="ECO:0007669"/>
    <property type="project" value="InterPro"/>
</dbReference>
<keyword evidence="4" id="KW-1185">Reference proteome</keyword>
<feature type="non-terminal residue" evidence="3">
    <location>
        <position position="1"/>
    </location>
</feature>
<comment type="caution">
    <text evidence="3">The sequence shown here is derived from an EMBL/GenBank/DDBJ whole genome shotgun (WGS) entry which is preliminary data.</text>
</comment>
<dbReference type="PANTHER" id="PTHR11715:SF3">
    <property type="entry name" value="GLYCINE CLEAVAGE SYSTEM H PROTEIN-RELATED"/>
    <property type="match status" value="1"/>
</dbReference>
<dbReference type="PANTHER" id="PTHR11715">
    <property type="entry name" value="GLYCINE CLEAVAGE SYSTEM H PROTEIN"/>
    <property type="match status" value="1"/>
</dbReference>
<name>A0AA35SVZ8_GEOBA</name>
<dbReference type="Proteomes" id="UP001174909">
    <property type="component" value="Unassembled WGS sequence"/>
</dbReference>
<dbReference type="InterPro" id="IPR033753">
    <property type="entry name" value="GCV_H/Fam206"/>
</dbReference>
<dbReference type="PROSITE" id="PS50968">
    <property type="entry name" value="BIOTINYL_LIPOYL"/>
    <property type="match status" value="1"/>
</dbReference>
<accession>A0AA35SVZ8</accession>
<dbReference type="Pfam" id="PF01597">
    <property type="entry name" value="GCV_H"/>
    <property type="match status" value="1"/>
</dbReference>
<evidence type="ECO:0000313" key="3">
    <source>
        <dbReference type="EMBL" id="CAI8035781.1"/>
    </source>
</evidence>
<reference evidence="3" key="1">
    <citation type="submission" date="2023-03" db="EMBL/GenBank/DDBJ databases">
        <authorList>
            <person name="Steffen K."/>
            <person name="Cardenas P."/>
        </authorList>
    </citation>
    <scope>NUCLEOTIDE SEQUENCE</scope>
</reference>
<dbReference type="GO" id="GO:0005960">
    <property type="term" value="C:glycine cleavage complex"/>
    <property type="evidence" value="ECO:0007669"/>
    <property type="project" value="InterPro"/>
</dbReference>